<dbReference type="SUPFAM" id="SSF52218">
    <property type="entry name" value="Flavoproteins"/>
    <property type="match status" value="1"/>
</dbReference>
<comment type="caution">
    <text evidence="6">The sequence shown here is derived from an EMBL/GenBank/DDBJ whole genome shotgun (WGS) entry which is preliminary data.</text>
</comment>
<comment type="similarity">
    <text evidence="4">Belongs to the oxidoreductase MdaB family.</text>
</comment>
<dbReference type="InterPro" id="IPR052397">
    <property type="entry name" value="NADPH-QR_MdaB"/>
</dbReference>
<comment type="cofactor">
    <cofactor evidence="1">
        <name>FAD</name>
        <dbReference type="ChEBI" id="CHEBI:57692"/>
    </cofactor>
</comment>
<proteinExistence type="inferred from homology"/>
<keyword evidence="3" id="KW-0274">FAD</keyword>
<evidence type="ECO:0000256" key="4">
    <source>
        <dbReference type="ARBA" id="ARBA00037981"/>
    </source>
</evidence>
<dbReference type="PANTHER" id="PTHR46305">
    <property type="match status" value="1"/>
</dbReference>
<accession>A0A3P3U9X3</accession>
<dbReference type="InterPro" id="IPR003680">
    <property type="entry name" value="Flavodoxin_fold"/>
</dbReference>
<dbReference type="OrthoDB" id="9798454at2"/>
<dbReference type="Gene3D" id="3.40.50.360">
    <property type="match status" value="1"/>
</dbReference>
<evidence type="ECO:0000256" key="1">
    <source>
        <dbReference type="ARBA" id="ARBA00001974"/>
    </source>
</evidence>
<evidence type="ECO:0000256" key="3">
    <source>
        <dbReference type="ARBA" id="ARBA00022827"/>
    </source>
</evidence>
<dbReference type="RefSeq" id="WP_128634937.1">
    <property type="nucleotide sequence ID" value="NZ_RRCN01000001.1"/>
</dbReference>
<dbReference type="PANTHER" id="PTHR46305:SF3">
    <property type="entry name" value="NADPH:QUINONE OXIDOREDUCTASE MDAB"/>
    <property type="match status" value="1"/>
</dbReference>
<dbReference type="Proteomes" id="UP000267017">
    <property type="component" value="Unassembled WGS sequence"/>
</dbReference>
<feature type="domain" description="Flavodoxin-like fold" evidence="5">
    <location>
        <begin position="3"/>
        <end position="175"/>
    </location>
</feature>
<keyword evidence="2" id="KW-0285">Flavoprotein</keyword>
<organism evidence="6 7">
    <name type="scientific">Paenibacillus oralis</name>
    <dbReference type="NCBI Taxonomy" id="2490856"/>
    <lineage>
        <taxon>Bacteria</taxon>
        <taxon>Bacillati</taxon>
        <taxon>Bacillota</taxon>
        <taxon>Bacilli</taxon>
        <taxon>Bacillales</taxon>
        <taxon>Paenibacillaceae</taxon>
        <taxon>Paenibacillus</taxon>
    </lineage>
</organism>
<sequence>MNNILIINGHQFYPYSQGRLNKTLFDEMVSNLSEKYNIKTTVVQDGYDIKEEQEKFKWADTIIFQTPIYWFSLPTLFKKYFDEVYEYGVIFQGAEKYGHGGLLKGKKYMISTTWNAPESEYNNPEGFFKGLDLEGTLEHIHATQRFVGMEPLESFSIHDVITNPDIEKHIAKLRGHLNQVFALELKV</sequence>
<name>A0A3P3U9X3_9BACL</name>
<evidence type="ECO:0000256" key="2">
    <source>
        <dbReference type="ARBA" id="ARBA00022630"/>
    </source>
</evidence>
<evidence type="ECO:0000313" key="7">
    <source>
        <dbReference type="Proteomes" id="UP000267017"/>
    </source>
</evidence>
<evidence type="ECO:0000259" key="5">
    <source>
        <dbReference type="Pfam" id="PF02525"/>
    </source>
</evidence>
<reference evidence="6 7" key="1">
    <citation type="submission" date="2018-11" db="EMBL/GenBank/DDBJ databases">
        <title>Genome sequencing of Paenibacillus sp. KCOM 3021 (= ChDC PVNT-B20).</title>
        <authorList>
            <person name="Kook J.-K."/>
            <person name="Park S.-N."/>
            <person name="Lim Y.K."/>
        </authorList>
    </citation>
    <scope>NUCLEOTIDE SEQUENCE [LARGE SCALE GENOMIC DNA]</scope>
    <source>
        <strain evidence="6 7">KCOM 3021</strain>
    </source>
</reference>
<keyword evidence="7" id="KW-1185">Reference proteome</keyword>
<dbReference type="Pfam" id="PF02525">
    <property type="entry name" value="Flavodoxin_2"/>
    <property type="match status" value="1"/>
</dbReference>
<dbReference type="InterPro" id="IPR029039">
    <property type="entry name" value="Flavoprotein-like_sf"/>
</dbReference>
<protein>
    <submittedName>
        <fullName evidence="6">Flavodoxin family protein</fullName>
    </submittedName>
</protein>
<gene>
    <name evidence="6" type="ORF">EHV15_32705</name>
</gene>
<evidence type="ECO:0000313" key="6">
    <source>
        <dbReference type="EMBL" id="RRJ67157.1"/>
    </source>
</evidence>
<dbReference type="AlphaFoldDB" id="A0A3P3U9X3"/>
<dbReference type="EMBL" id="RRCN01000001">
    <property type="protein sequence ID" value="RRJ67157.1"/>
    <property type="molecule type" value="Genomic_DNA"/>
</dbReference>